<dbReference type="SUPFAM" id="SSF89796">
    <property type="entry name" value="CoA-transferase family III (CaiB/BaiF)"/>
    <property type="match status" value="1"/>
</dbReference>
<keyword evidence="3" id="KW-1185">Reference proteome</keyword>
<dbReference type="Pfam" id="PF02515">
    <property type="entry name" value="CoA_transf_3"/>
    <property type="match status" value="1"/>
</dbReference>
<dbReference type="GO" id="GO:0008410">
    <property type="term" value="F:CoA-transferase activity"/>
    <property type="evidence" value="ECO:0007669"/>
    <property type="project" value="TreeGrafter"/>
</dbReference>
<dbReference type="InterPro" id="IPR003673">
    <property type="entry name" value="CoA-Trfase_fam_III"/>
</dbReference>
<proteinExistence type="predicted"/>
<dbReference type="InterPro" id="IPR050483">
    <property type="entry name" value="CoA-transferase_III_domain"/>
</dbReference>
<keyword evidence="1 2" id="KW-0808">Transferase</keyword>
<dbReference type="PANTHER" id="PTHR48207:SF3">
    <property type="entry name" value="SUCCINATE--HYDROXYMETHYLGLUTARATE COA-TRANSFERASE"/>
    <property type="match status" value="1"/>
</dbReference>
<dbReference type="InterPro" id="IPR044855">
    <property type="entry name" value="CoA-Trfase_III_dom3_sf"/>
</dbReference>
<sequence>MLVFELASVLAGPSVGQFFAELGATVVKLENAATGGDVTRTWKLTTEQGSAGASTYFSAANWGKLSVGLDIREPTSLDVVHQLAAKADIVIASYKPGDAEKLQVDYGTLSQLNPRLIYGHITGYGAEDQRAGYDAVIQAESGFMYMNGSPDGPPTKMPVALMDILAAHQLKEGILTALLLRERTGEGRYVQVSLFDAAVSALANQGTNYLVAGHSPQRMGSEHPNIVPYGSVFTCKDGLPLVLAIGDDRQFRRLCQVLGEEALADHSHFATNNARVQHREAINQQLERLIRQQERAVLLQELHRLHVPAGAVNSIPEVFEQLQARRMLLTQPGGPSGIRQVAFVGEGMKAVEVTPPPSFAQHHEQVLRQFIAPVN</sequence>
<dbReference type="STRING" id="1077936.SAMN05421545_2706"/>
<name>A0A1N6Z2M3_9BACT</name>
<dbReference type="AlphaFoldDB" id="A0A1N6Z2M3"/>
<dbReference type="Gene3D" id="3.40.50.10540">
    <property type="entry name" value="Crotonobetainyl-coa:carnitine coa-transferase, domain 1"/>
    <property type="match status" value="1"/>
</dbReference>
<protein>
    <submittedName>
        <fullName evidence="2">Crotonobetainyl-CoA:carnitine CoA-transferase CaiB</fullName>
    </submittedName>
</protein>
<evidence type="ECO:0000313" key="3">
    <source>
        <dbReference type="Proteomes" id="UP000185924"/>
    </source>
</evidence>
<dbReference type="InterPro" id="IPR023606">
    <property type="entry name" value="CoA-Trfase_III_dom_1_sf"/>
</dbReference>
<organism evidence="2 3">
    <name type="scientific">Pontibacter lucknowensis</name>
    <dbReference type="NCBI Taxonomy" id="1077936"/>
    <lineage>
        <taxon>Bacteria</taxon>
        <taxon>Pseudomonadati</taxon>
        <taxon>Bacteroidota</taxon>
        <taxon>Cytophagia</taxon>
        <taxon>Cytophagales</taxon>
        <taxon>Hymenobacteraceae</taxon>
        <taxon>Pontibacter</taxon>
    </lineage>
</organism>
<dbReference type="EMBL" id="FTNM01000004">
    <property type="protein sequence ID" value="SIR21088.1"/>
    <property type="molecule type" value="Genomic_DNA"/>
</dbReference>
<evidence type="ECO:0000313" key="2">
    <source>
        <dbReference type="EMBL" id="SIR21088.1"/>
    </source>
</evidence>
<evidence type="ECO:0000256" key="1">
    <source>
        <dbReference type="ARBA" id="ARBA00022679"/>
    </source>
</evidence>
<accession>A0A1N6Z2M3</accession>
<dbReference type="Proteomes" id="UP000185924">
    <property type="component" value="Unassembled WGS sequence"/>
</dbReference>
<gene>
    <name evidence="2" type="ORF">SAMN05421545_2706</name>
</gene>
<dbReference type="Gene3D" id="3.30.1540.10">
    <property type="entry name" value="formyl-coa transferase, domain 3"/>
    <property type="match status" value="1"/>
</dbReference>
<reference evidence="3" key="1">
    <citation type="submission" date="2017-01" db="EMBL/GenBank/DDBJ databases">
        <authorList>
            <person name="Varghese N."/>
            <person name="Submissions S."/>
        </authorList>
    </citation>
    <scope>NUCLEOTIDE SEQUENCE [LARGE SCALE GENOMIC DNA]</scope>
    <source>
        <strain evidence="3">DM9</strain>
    </source>
</reference>
<dbReference type="PANTHER" id="PTHR48207">
    <property type="entry name" value="SUCCINATE--HYDROXYMETHYLGLUTARATE COA-TRANSFERASE"/>
    <property type="match status" value="1"/>
</dbReference>